<evidence type="ECO:0000313" key="2">
    <source>
        <dbReference type="Proteomes" id="UP000261758"/>
    </source>
</evidence>
<dbReference type="AlphaFoldDB" id="A0AAD0S6G4"/>
<accession>A0AAD0S6G4</accession>
<gene>
    <name evidence="1" type="ORF">CJO77_05790</name>
</gene>
<protein>
    <submittedName>
        <fullName evidence="1">Uncharacterized protein</fullName>
    </submittedName>
</protein>
<evidence type="ECO:0000313" key="1">
    <source>
        <dbReference type="EMBL" id="AXV81102.1"/>
    </source>
</evidence>
<reference evidence="1 2" key="1">
    <citation type="submission" date="2017-08" db="EMBL/GenBank/DDBJ databases">
        <title>Genome sequences of Ralstonia solanacearum Species Complex (RSSC) isolated from Potato bacterial wilts in Korea.</title>
        <authorList>
            <person name="Cho H."/>
            <person name="Song E.-S."/>
            <person name="Lee Y.K."/>
            <person name="Lee S."/>
            <person name="Lee S.-W."/>
            <person name="Jo A."/>
            <person name="Kim J.-G."/>
            <person name="Hwang I."/>
        </authorList>
    </citation>
    <scope>NUCLEOTIDE SEQUENCE [LARGE SCALE GENOMIC DNA]</scope>
    <source>
        <strain evidence="1 2">T98</strain>
    </source>
</reference>
<name>A0AAD0S6G4_RALSL</name>
<dbReference type="EMBL" id="CP022759">
    <property type="protein sequence ID" value="AXV81102.1"/>
    <property type="molecule type" value="Genomic_DNA"/>
</dbReference>
<organism evidence="1 2">
    <name type="scientific">Ralstonia solanacearum</name>
    <name type="common">Pseudomonas solanacearum</name>
    <dbReference type="NCBI Taxonomy" id="305"/>
    <lineage>
        <taxon>Bacteria</taxon>
        <taxon>Pseudomonadati</taxon>
        <taxon>Pseudomonadota</taxon>
        <taxon>Betaproteobacteria</taxon>
        <taxon>Burkholderiales</taxon>
        <taxon>Burkholderiaceae</taxon>
        <taxon>Ralstonia</taxon>
        <taxon>Ralstonia solanacearum species complex</taxon>
    </lineage>
</organism>
<proteinExistence type="predicted"/>
<sequence length="83" mass="8453">MVDALVGAGLDIGMQMIIQGKSLECVDIGSVLTSAAVGAFTPGLLKVGGLAVGAEKTVATWGWLGLRDAAIWQGARGLGQVWQ</sequence>
<dbReference type="Proteomes" id="UP000261758">
    <property type="component" value="Chromosome"/>
</dbReference>